<organism evidence="20 21">
    <name type="scientific">Podarcis muralis</name>
    <name type="common">Wall lizard</name>
    <name type="synonym">Lacerta muralis</name>
    <dbReference type="NCBI Taxonomy" id="64176"/>
    <lineage>
        <taxon>Eukaryota</taxon>
        <taxon>Metazoa</taxon>
        <taxon>Chordata</taxon>
        <taxon>Craniata</taxon>
        <taxon>Vertebrata</taxon>
        <taxon>Euteleostomi</taxon>
        <taxon>Lepidosauria</taxon>
        <taxon>Squamata</taxon>
        <taxon>Bifurcata</taxon>
        <taxon>Unidentata</taxon>
        <taxon>Episquamata</taxon>
        <taxon>Laterata</taxon>
        <taxon>Lacertibaenia</taxon>
        <taxon>Lacertidae</taxon>
        <taxon>Podarcis</taxon>
    </lineage>
</organism>
<dbReference type="GO" id="GO:0007200">
    <property type="term" value="P:phospholipase C-activating G protein-coupled receptor signaling pathway"/>
    <property type="evidence" value="ECO:0007669"/>
    <property type="project" value="TreeGrafter"/>
</dbReference>
<evidence type="ECO:0000256" key="10">
    <source>
        <dbReference type="ARBA" id="ARBA00023136"/>
    </source>
</evidence>
<dbReference type="PRINTS" id="PR01428">
    <property type="entry name" value="PROTEASEAR"/>
</dbReference>
<dbReference type="GO" id="GO:0030194">
    <property type="term" value="P:positive regulation of blood coagulation"/>
    <property type="evidence" value="ECO:0007669"/>
    <property type="project" value="TreeGrafter"/>
</dbReference>
<feature type="transmembrane region" description="Helical" evidence="18">
    <location>
        <begin position="303"/>
        <end position="325"/>
    </location>
</feature>
<dbReference type="PANTHER" id="PTHR24232">
    <property type="entry name" value="G-PROTEIN COUPLED RECEPTOR"/>
    <property type="match status" value="1"/>
</dbReference>
<evidence type="ECO:0000256" key="11">
    <source>
        <dbReference type="ARBA" id="ARBA00023157"/>
    </source>
</evidence>
<dbReference type="Proteomes" id="UP000472272">
    <property type="component" value="Chromosome 11"/>
</dbReference>
<dbReference type="InterPro" id="IPR000276">
    <property type="entry name" value="GPCR_Rhodpsn"/>
</dbReference>
<evidence type="ECO:0000256" key="15">
    <source>
        <dbReference type="ARBA" id="ARBA00031780"/>
    </source>
</evidence>
<name>A0A670JTF6_PODMU</name>
<keyword evidence="10 18" id="KW-0472">Membrane</keyword>
<evidence type="ECO:0000256" key="17">
    <source>
        <dbReference type="RuleBase" id="RU000688"/>
    </source>
</evidence>
<feature type="transmembrane region" description="Helical" evidence="18">
    <location>
        <begin position="170"/>
        <end position="189"/>
    </location>
</feature>
<evidence type="ECO:0000256" key="3">
    <source>
        <dbReference type="ARBA" id="ARBA00022475"/>
    </source>
</evidence>
<keyword evidence="12 17" id="KW-0675">Receptor</keyword>
<feature type="domain" description="G-protein coupled receptors family 1 profile" evidence="19">
    <location>
        <begin position="151"/>
        <end position="404"/>
    </location>
</feature>
<evidence type="ECO:0000256" key="9">
    <source>
        <dbReference type="ARBA" id="ARBA00023084"/>
    </source>
</evidence>
<dbReference type="OMA" id="ECQKQVW"/>
<keyword evidence="6" id="KW-0732">Signal</keyword>
<evidence type="ECO:0000313" key="21">
    <source>
        <dbReference type="Proteomes" id="UP000472272"/>
    </source>
</evidence>
<dbReference type="InterPro" id="IPR017452">
    <property type="entry name" value="GPCR_Rhodpsn_7TM"/>
</dbReference>
<dbReference type="InterPro" id="IPR003912">
    <property type="entry name" value="Protea_act_rcpt"/>
</dbReference>
<feature type="transmembrane region" description="Helical" evidence="18">
    <location>
        <begin position="346"/>
        <end position="371"/>
    </location>
</feature>
<keyword evidence="13" id="KW-0325">Glycoprotein</keyword>
<evidence type="ECO:0000313" key="20">
    <source>
        <dbReference type="Ensembl" id="ENSPMRP00000026212.1"/>
    </source>
</evidence>
<feature type="disulfide bond" evidence="16">
    <location>
        <begin position="207"/>
        <end position="286"/>
    </location>
</feature>
<keyword evidence="3" id="KW-1003">Cell membrane</keyword>
<dbReference type="Gene3D" id="1.20.1070.10">
    <property type="entry name" value="Rhodopsin 7-helix transmembrane proteins"/>
    <property type="match status" value="1"/>
</dbReference>
<keyword evidence="8 17" id="KW-0297">G-protein coupled receptor</keyword>
<dbReference type="GO" id="GO:0015057">
    <property type="term" value="F:thrombin-activated receptor activity"/>
    <property type="evidence" value="ECO:0007669"/>
    <property type="project" value="InterPro"/>
</dbReference>
<evidence type="ECO:0000256" key="8">
    <source>
        <dbReference type="ARBA" id="ARBA00023040"/>
    </source>
</evidence>
<dbReference type="CDD" id="cd15369">
    <property type="entry name" value="7tmA_PAR1"/>
    <property type="match status" value="1"/>
</dbReference>
<evidence type="ECO:0000256" key="1">
    <source>
        <dbReference type="ARBA" id="ARBA00004651"/>
    </source>
</evidence>
<keyword evidence="5" id="KW-0356">Hemostasis</keyword>
<dbReference type="GO" id="GO:0035025">
    <property type="term" value="P:positive regulation of Rho protein signal transduction"/>
    <property type="evidence" value="ECO:0007669"/>
    <property type="project" value="TreeGrafter"/>
</dbReference>
<evidence type="ECO:0000256" key="4">
    <source>
        <dbReference type="ARBA" id="ARBA00022692"/>
    </source>
</evidence>
<keyword evidence="21" id="KW-1185">Reference proteome</keyword>
<dbReference type="PRINTS" id="PR00237">
    <property type="entry name" value="GPCRRHODOPSN"/>
</dbReference>
<comment type="similarity">
    <text evidence="17">Belongs to the G-protein coupled receptor 1 family.</text>
</comment>
<reference evidence="20 21" key="1">
    <citation type="journal article" date="2019" name="Proc. Natl. Acad. Sci. U.S.A.">
        <title>Regulatory changes in pterin and carotenoid genes underlie balanced color polymorphisms in the wall lizard.</title>
        <authorList>
            <person name="Andrade P."/>
            <person name="Pinho C."/>
            <person name="Perez I de Lanuza G."/>
            <person name="Afonso S."/>
            <person name="Brejcha J."/>
            <person name="Rubin C.J."/>
            <person name="Wallerman O."/>
            <person name="Pereira P."/>
            <person name="Sabatino S.J."/>
            <person name="Bellati A."/>
            <person name="Pellitteri-Rosa D."/>
            <person name="Bosakova Z."/>
            <person name="Bunikis I."/>
            <person name="Carretero M.A."/>
            <person name="Feiner N."/>
            <person name="Marsik P."/>
            <person name="Pauperio F."/>
            <person name="Salvi D."/>
            <person name="Soler L."/>
            <person name="While G.M."/>
            <person name="Uller T."/>
            <person name="Font E."/>
            <person name="Andersson L."/>
            <person name="Carneiro M."/>
        </authorList>
    </citation>
    <scope>NUCLEOTIDE SEQUENCE</scope>
</reference>
<sequence length="452" mass="51150">MNKAFCGGFCSKIPTLKNLGCFFLHNLPLIFRQGGDVLHRKSRISLLHKTFYFAKNKPVSVRLSKKNPSTLTILQFLGFFDESFCFKCMVCTQAMSEYAYVYISSMKHRNLSLSPLQVAIKKQAEKYLTGPWLTRFVPSVHTAVVILSLPLNITAILMFVVKLRLKKPTVVYMLNLASADVLFVSMLPFKIVYNFSGNNWIFGPVMCHFVTAAFYCNMYCSVLLMMVISVDRFLAVVYPMQSLSWRTARRASLVCFLIWLLAIAGVIPLIVNKQTQRLSRLNITTCHDTLDISVIMDIFRYNFSVLSILFFFIPLLISVTCYVCIIRKLSSSSVATKTAKKRRAILLSLAVLSSFIICFGPTNVLLLVHNLRISPDQPLDSLYFAYSLAVCIGTINCCIDPLIYYYGSSECQKQVWDLLCYKKLSDLEQSSQTTSSNATNLFFCGLKNLSQA</sequence>
<evidence type="ECO:0000256" key="14">
    <source>
        <dbReference type="ARBA" id="ARBA00023224"/>
    </source>
</evidence>
<protein>
    <recommendedName>
        <fullName evidence="2">Proteinase-activated receptor 1</fullName>
    </recommendedName>
    <alternativeName>
        <fullName evidence="15">Thrombin receptor</fullName>
    </alternativeName>
</protein>
<evidence type="ECO:0000256" key="5">
    <source>
        <dbReference type="ARBA" id="ARBA00022696"/>
    </source>
</evidence>
<proteinExistence type="inferred from homology"/>
<dbReference type="InterPro" id="IPR000935">
    <property type="entry name" value="Thrmbn_rcpt"/>
</dbReference>
<dbReference type="GO" id="GO:0005886">
    <property type="term" value="C:plasma membrane"/>
    <property type="evidence" value="ECO:0007669"/>
    <property type="project" value="UniProtKB-SubCell"/>
</dbReference>
<feature type="transmembrane region" description="Helical" evidence="18">
    <location>
        <begin position="209"/>
        <end position="230"/>
    </location>
</feature>
<evidence type="ECO:0000256" key="12">
    <source>
        <dbReference type="ARBA" id="ARBA00023170"/>
    </source>
</evidence>
<dbReference type="Ensembl" id="ENSPMRT00000027815.1">
    <property type="protein sequence ID" value="ENSPMRP00000026212.1"/>
    <property type="gene ID" value="ENSPMRG00000016958.1"/>
</dbReference>
<evidence type="ECO:0000256" key="18">
    <source>
        <dbReference type="SAM" id="Phobius"/>
    </source>
</evidence>
<comment type="subcellular location">
    <subcellularLocation>
        <location evidence="1">Cell membrane</location>
        <topology evidence="1">Multi-pass membrane protein</topology>
    </subcellularLocation>
</comment>
<feature type="transmembrane region" description="Helical" evidence="18">
    <location>
        <begin position="251"/>
        <end position="271"/>
    </location>
</feature>
<keyword evidence="14 17" id="KW-0807">Transducer</keyword>
<dbReference type="PROSITE" id="PS00237">
    <property type="entry name" value="G_PROTEIN_RECEP_F1_1"/>
    <property type="match status" value="1"/>
</dbReference>
<keyword evidence="11 16" id="KW-1015">Disulfide bond</keyword>
<dbReference type="FunFam" id="1.20.1070.10:FF:000040">
    <property type="entry name" value="Coagulation factor 2 (thrombin) receptor"/>
    <property type="match status" value="1"/>
</dbReference>
<dbReference type="SUPFAM" id="SSF81321">
    <property type="entry name" value="Family A G protein-coupled receptor-like"/>
    <property type="match status" value="1"/>
</dbReference>
<keyword evidence="9" id="KW-0094">Blood coagulation</keyword>
<evidence type="ECO:0000256" key="16">
    <source>
        <dbReference type="PIRSR" id="PIRSR603912-52"/>
    </source>
</evidence>
<reference evidence="20" key="2">
    <citation type="submission" date="2025-08" db="UniProtKB">
        <authorList>
            <consortium name="Ensembl"/>
        </authorList>
    </citation>
    <scope>IDENTIFICATION</scope>
</reference>
<evidence type="ECO:0000256" key="13">
    <source>
        <dbReference type="ARBA" id="ARBA00023180"/>
    </source>
</evidence>
<reference evidence="20" key="3">
    <citation type="submission" date="2025-09" db="UniProtKB">
        <authorList>
            <consortium name="Ensembl"/>
        </authorList>
    </citation>
    <scope>IDENTIFICATION</scope>
</reference>
<dbReference type="AlphaFoldDB" id="A0A670JTF6"/>
<feature type="transmembrane region" description="Helical" evidence="18">
    <location>
        <begin position="383"/>
        <end position="406"/>
    </location>
</feature>
<evidence type="ECO:0000256" key="6">
    <source>
        <dbReference type="ARBA" id="ARBA00022729"/>
    </source>
</evidence>
<dbReference type="GeneTree" id="ENSGT01050000244840"/>
<evidence type="ECO:0000256" key="2">
    <source>
        <dbReference type="ARBA" id="ARBA00019705"/>
    </source>
</evidence>
<dbReference type="PROSITE" id="PS50262">
    <property type="entry name" value="G_PROTEIN_RECEP_F1_2"/>
    <property type="match status" value="1"/>
</dbReference>
<keyword evidence="4 17" id="KW-0812">Transmembrane</keyword>
<dbReference type="GO" id="GO:0007596">
    <property type="term" value="P:blood coagulation"/>
    <property type="evidence" value="ECO:0007669"/>
    <property type="project" value="UniProtKB-KW"/>
</dbReference>
<dbReference type="PRINTS" id="PR00908">
    <property type="entry name" value="THROMBINR"/>
</dbReference>
<feature type="transmembrane region" description="Helical" evidence="18">
    <location>
        <begin position="143"/>
        <end position="163"/>
    </location>
</feature>
<dbReference type="Pfam" id="PF00001">
    <property type="entry name" value="7tm_1"/>
    <property type="match status" value="1"/>
</dbReference>
<accession>A0A670JTF6</accession>
<evidence type="ECO:0000259" key="19">
    <source>
        <dbReference type="PROSITE" id="PS50262"/>
    </source>
</evidence>
<keyword evidence="7 18" id="KW-1133">Transmembrane helix</keyword>
<evidence type="ECO:0000256" key="7">
    <source>
        <dbReference type="ARBA" id="ARBA00022989"/>
    </source>
</evidence>
<dbReference type="PANTHER" id="PTHR24232:SF20">
    <property type="entry name" value="PROTEINASE-ACTIVATED RECEPTOR 1"/>
    <property type="match status" value="1"/>
</dbReference>